<evidence type="ECO:0000256" key="4">
    <source>
        <dbReference type="ARBA" id="ARBA00022598"/>
    </source>
</evidence>
<dbReference type="NCBIfam" id="NF001126">
    <property type="entry name" value="PRK00139.1-4"/>
    <property type="match status" value="1"/>
</dbReference>
<feature type="binding site" evidence="20">
    <location>
        <position position="388"/>
    </location>
    <ligand>
        <name>meso-2,6-diaminopimelate</name>
        <dbReference type="ChEBI" id="CHEBI:57791"/>
    </ligand>
</feature>
<accession>A0A6C0NW84</accession>
<evidence type="ECO:0000256" key="7">
    <source>
        <dbReference type="ARBA" id="ARBA00022840"/>
    </source>
</evidence>
<dbReference type="SUPFAM" id="SSF53623">
    <property type="entry name" value="MurD-like peptide ligases, catalytic domain"/>
    <property type="match status" value="1"/>
</dbReference>
<dbReference type="HAMAP" id="MF_00208">
    <property type="entry name" value="MurE"/>
    <property type="match status" value="1"/>
</dbReference>
<keyword evidence="8 20" id="KW-0460">Magnesium</keyword>
<dbReference type="GO" id="GO:0008765">
    <property type="term" value="F:UDP-N-acetylmuramoylalanyl-D-glutamate-2,6-diaminopimelate ligase activity"/>
    <property type="evidence" value="ECO:0007669"/>
    <property type="project" value="UniProtKB-UniRule"/>
</dbReference>
<evidence type="ECO:0000256" key="19">
    <source>
        <dbReference type="ARBA" id="ARBA00081560"/>
    </source>
</evidence>
<dbReference type="FunFam" id="3.40.1390.10:FF:000005">
    <property type="entry name" value="UDP-N-acetylmuramoyl-L-alanyl-D-glutamate--2,6-diaminopimelate ligase"/>
    <property type="match status" value="1"/>
</dbReference>
<dbReference type="InterPro" id="IPR035911">
    <property type="entry name" value="MurE/MurF_N"/>
</dbReference>
<dbReference type="Gene3D" id="3.90.190.20">
    <property type="entry name" value="Mur ligase, C-terminal domain"/>
    <property type="match status" value="1"/>
</dbReference>
<dbReference type="GO" id="GO:0009252">
    <property type="term" value="P:peptidoglycan biosynthetic process"/>
    <property type="evidence" value="ECO:0007669"/>
    <property type="project" value="UniProtKB-UniRule"/>
</dbReference>
<dbReference type="GO" id="GO:0005737">
    <property type="term" value="C:cytoplasm"/>
    <property type="evidence" value="ECO:0007669"/>
    <property type="project" value="UniProtKB-SubCell"/>
</dbReference>
<feature type="binding site" evidence="20">
    <location>
        <position position="186"/>
    </location>
    <ligand>
        <name>UDP-N-acetyl-alpha-D-muramoyl-L-alanyl-D-glutamate</name>
        <dbReference type="ChEBI" id="CHEBI:83900"/>
    </ligand>
</feature>
<dbReference type="GO" id="GO:0000287">
    <property type="term" value="F:magnesium ion binding"/>
    <property type="evidence" value="ECO:0007669"/>
    <property type="project" value="UniProtKB-UniRule"/>
</dbReference>
<evidence type="ECO:0000256" key="14">
    <source>
        <dbReference type="ARBA" id="ARBA00056782"/>
    </source>
</evidence>
<comment type="subcellular location">
    <subcellularLocation>
        <location evidence="20 21">Cytoplasm</location>
    </subcellularLocation>
</comment>
<keyword evidence="5 20" id="KW-0132">Cell division</keyword>
<evidence type="ECO:0000256" key="9">
    <source>
        <dbReference type="ARBA" id="ARBA00022960"/>
    </source>
</evidence>
<evidence type="ECO:0000256" key="6">
    <source>
        <dbReference type="ARBA" id="ARBA00022741"/>
    </source>
</evidence>
<keyword evidence="11 20" id="KW-0131">Cell cycle</keyword>
<dbReference type="RefSeq" id="WP_162639108.1">
    <property type="nucleotide sequence ID" value="NZ_CP048286.1"/>
</dbReference>
<dbReference type="EMBL" id="CP048286">
    <property type="protein sequence ID" value="QHW30381.1"/>
    <property type="molecule type" value="Genomic_DNA"/>
</dbReference>
<dbReference type="Gene3D" id="3.40.1390.10">
    <property type="entry name" value="MurE/MurF, N-terminal domain"/>
    <property type="match status" value="1"/>
</dbReference>
<evidence type="ECO:0000256" key="20">
    <source>
        <dbReference type="HAMAP-Rule" id="MF_00208"/>
    </source>
</evidence>
<dbReference type="InterPro" id="IPR013221">
    <property type="entry name" value="Mur_ligase_cen"/>
</dbReference>
<dbReference type="Proteomes" id="UP000479114">
    <property type="component" value="Chromosome"/>
</dbReference>
<evidence type="ECO:0000256" key="16">
    <source>
        <dbReference type="ARBA" id="ARBA00072883"/>
    </source>
</evidence>
<protein>
    <recommendedName>
        <fullName evidence="16 20">UDP-N-acetylmuramoyl-L-alanyl-D-glutamate--2,6-diaminopimelate ligase</fullName>
        <ecNumber evidence="15 20">6.3.2.13</ecNumber>
    </recommendedName>
    <alternativeName>
        <fullName evidence="17 20">Meso-A2pm-adding enzyme</fullName>
    </alternativeName>
    <alternativeName>
        <fullName evidence="18 20">Meso-diaminopimelate-adding enzyme</fullName>
    </alternativeName>
    <alternativeName>
        <fullName evidence="19 20">UDP-MurNAc-L-Ala-D-Glu:meso-diaminopimelate ligase</fullName>
    </alternativeName>
    <alternativeName>
        <fullName evidence="20">UDP-MurNAc-tripeptide synthetase</fullName>
    </alternativeName>
    <alternativeName>
        <fullName evidence="20">UDP-N-acetylmuramyl-tripeptide synthetase</fullName>
    </alternativeName>
</protein>
<dbReference type="SUPFAM" id="SSF63418">
    <property type="entry name" value="MurE/MurF N-terminal domain"/>
    <property type="match status" value="1"/>
</dbReference>
<feature type="domain" description="Mur ligase N-terminal catalytic" evidence="22">
    <location>
        <begin position="22"/>
        <end position="97"/>
    </location>
</feature>
<evidence type="ECO:0000256" key="1">
    <source>
        <dbReference type="ARBA" id="ARBA00004752"/>
    </source>
</evidence>
<evidence type="ECO:0000256" key="8">
    <source>
        <dbReference type="ARBA" id="ARBA00022842"/>
    </source>
</evidence>
<evidence type="ECO:0000256" key="21">
    <source>
        <dbReference type="RuleBase" id="RU004135"/>
    </source>
</evidence>
<comment type="pathway">
    <text evidence="1 20 21">Cell wall biogenesis; peptidoglycan biosynthesis.</text>
</comment>
<dbReference type="FunFam" id="3.90.190.20:FF:000006">
    <property type="entry name" value="UDP-N-acetylmuramoyl-L-alanyl-D-glutamate--2,6-diaminopimelate ligase"/>
    <property type="match status" value="1"/>
</dbReference>
<dbReference type="PANTHER" id="PTHR23135">
    <property type="entry name" value="MUR LIGASE FAMILY MEMBER"/>
    <property type="match status" value="1"/>
</dbReference>
<feature type="binding site" evidence="20">
    <location>
        <begin position="412"/>
        <end position="415"/>
    </location>
    <ligand>
        <name>meso-2,6-diaminopimelate</name>
        <dbReference type="ChEBI" id="CHEBI:57791"/>
    </ligand>
</feature>
<dbReference type="InterPro" id="IPR036565">
    <property type="entry name" value="Mur-like_cat_sf"/>
</dbReference>
<comment type="caution">
    <text evidence="20">Lacks conserved residue(s) required for the propagation of feature annotation.</text>
</comment>
<feature type="binding site" evidence="20">
    <location>
        <position position="467"/>
    </location>
    <ligand>
        <name>meso-2,6-diaminopimelate</name>
        <dbReference type="ChEBI" id="CHEBI:57791"/>
    </ligand>
</feature>
<feature type="binding site" evidence="20">
    <location>
        <begin position="153"/>
        <end position="154"/>
    </location>
    <ligand>
        <name>UDP-N-acetyl-alpha-D-muramoyl-L-alanyl-D-glutamate</name>
        <dbReference type="ChEBI" id="CHEBI:83900"/>
    </ligand>
</feature>
<comment type="PTM">
    <text evidence="20">Carboxylation is probably crucial for Mg(2+) binding and, consequently, for the gamma-phosphate positioning of ATP.</text>
</comment>
<evidence type="ECO:0000256" key="3">
    <source>
        <dbReference type="ARBA" id="ARBA00022490"/>
    </source>
</evidence>
<evidence type="ECO:0000256" key="13">
    <source>
        <dbReference type="ARBA" id="ARBA00050251"/>
    </source>
</evidence>
<keyword evidence="3 20" id="KW-0963">Cytoplasm</keyword>
<dbReference type="GO" id="GO:0008360">
    <property type="term" value="P:regulation of cell shape"/>
    <property type="evidence" value="ECO:0007669"/>
    <property type="project" value="UniProtKB-KW"/>
</dbReference>
<evidence type="ECO:0000256" key="2">
    <source>
        <dbReference type="ARBA" id="ARBA00005898"/>
    </source>
</evidence>
<dbReference type="NCBIfam" id="TIGR01085">
    <property type="entry name" value="murE"/>
    <property type="match status" value="1"/>
</dbReference>
<evidence type="ECO:0000313" key="25">
    <source>
        <dbReference type="EMBL" id="QHW30381.1"/>
    </source>
</evidence>
<keyword evidence="4 20" id="KW-0436">Ligase</keyword>
<dbReference type="AlphaFoldDB" id="A0A6C0NW84"/>
<evidence type="ECO:0000259" key="22">
    <source>
        <dbReference type="Pfam" id="PF01225"/>
    </source>
</evidence>
<dbReference type="EC" id="6.3.2.13" evidence="15 20"/>
<evidence type="ECO:0000256" key="17">
    <source>
        <dbReference type="ARBA" id="ARBA00075482"/>
    </source>
</evidence>
<feature type="binding site" evidence="20">
    <location>
        <position position="188"/>
    </location>
    <ligand>
        <name>UDP-N-acetyl-alpha-D-muramoyl-L-alanyl-D-glutamate</name>
        <dbReference type="ChEBI" id="CHEBI:83900"/>
    </ligand>
</feature>
<dbReference type="Gene3D" id="3.40.1190.10">
    <property type="entry name" value="Mur-like, catalytic domain"/>
    <property type="match status" value="1"/>
</dbReference>
<dbReference type="InterPro" id="IPR018109">
    <property type="entry name" value="Folylpolyglutamate_synth_CS"/>
</dbReference>
<dbReference type="UniPathway" id="UPA00219"/>
<comment type="similarity">
    <text evidence="2 20">Belongs to the MurCDEF family. MurE subfamily.</text>
</comment>
<organism evidence="25 26">
    <name type="scientific">Paenibacillus rhizovicinus</name>
    <dbReference type="NCBI Taxonomy" id="2704463"/>
    <lineage>
        <taxon>Bacteria</taxon>
        <taxon>Bacillati</taxon>
        <taxon>Bacillota</taxon>
        <taxon>Bacilli</taxon>
        <taxon>Bacillales</taxon>
        <taxon>Paenibacillaceae</taxon>
        <taxon>Paenibacillus</taxon>
    </lineage>
</organism>
<dbReference type="Pfam" id="PF08245">
    <property type="entry name" value="Mur_ligase_M"/>
    <property type="match status" value="1"/>
</dbReference>
<dbReference type="GO" id="GO:0071555">
    <property type="term" value="P:cell wall organization"/>
    <property type="evidence" value="ECO:0007669"/>
    <property type="project" value="UniProtKB-KW"/>
</dbReference>
<dbReference type="GO" id="GO:0005524">
    <property type="term" value="F:ATP binding"/>
    <property type="evidence" value="ECO:0007669"/>
    <property type="project" value="UniProtKB-UniRule"/>
</dbReference>
<name>A0A6C0NW84_9BACL</name>
<evidence type="ECO:0000256" key="12">
    <source>
        <dbReference type="ARBA" id="ARBA00023316"/>
    </source>
</evidence>
<keyword evidence="7 20" id="KW-0067">ATP-binding</keyword>
<evidence type="ECO:0000256" key="15">
    <source>
        <dbReference type="ARBA" id="ARBA00066633"/>
    </source>
</evidence>
<dbReference type="NCBIfam" id="NF001124">
    <property type="entry name" value="PRK00139.1-2"/>
    <property type="match status" value="1"/>
</dbReference>
<keyword evidence="26" id="KW-1185">Reference proteome</keyword>
<feature type="short sequence motif" description="Meso-diaminopimelate recognition motif" evidence="20">
    <location>
        <begin position="412"/>
        <end position="415"/>
    </location>
</feature>
<dbReference type="PANTHER" id="PTHR23135:SF4">
    <property type="entry name" value="UDP-N-ACETYLMURAMOYL-L-ALANYL-D-GLUTAMATE--2,6-DIAMINOPIMELATE LIGASE MURE HOMOLOG, CHLOROPLASTIC"/>
    <property type="match status" value="1"/>
</dbReference>
<gene>
    <name evidence="20" type="primary">murE</name>
    <name evidence="25" type="ORF">GZH47_05670</name>
</gene>
<evidence type="ECO:0000313" key="26">
    <source>
        <dbReference type="Proteomes" id="UP000479114"/>
    </source>
</evidence>
<comment type="cofactor">
    <cofactor evidence="20">
        <name>Mg(2+)</name>
        <dbReference type="ChEBI" id="CHEBI:18420"/>
    </cofactor>
</comment>
<feature type="binding site" evidence="20">
    <location>
        <position position="30"/>
    </location>
    <ligand>
        <name>UDP-N-acetyl-alpha-D-muramoyl-L-alanyl-D-glutamate</name>
        <dbReference type="ChEBI" id="CHEBI:83900"/>
    </ligand>
</feature>
<keyword evidence="10 20" id="KW-0573">Peptidoglycan synthesis</keyword>
<dbReference type="InterPro" id="IPR005761">
    <property type="entry name" value="UDP-N-AcMur-Glu-dNH2Pim_ligase"/>
</dbReference>
<evidence type="ECO:0000259" key="23">
    <source>
        <dbReference type="Pfam" id="PF02875"/>
    </source>
</evidence>
<evidence type="ECO:0000256" key="5">
    <source>
        <dbReference type="ARBA" id="ARBA00022618"/>
    </source>
</evidence>
<evidence type="ECO:0000256" key="18">
    <source>
        <dbReference type="ARBA" id="ARBA00076158"/>
    </source>
</evidence>
<dbReference type="GO" id="GO:0004326">
    <property type="term" value="F:tetrahydrofolylpolyglutamate synthase activity"/>
    <property type="evidence" value="ECO:0007669"/>
    <property type="project" value="InterPro"/>
</dbReference>
<proteinExistence type="inferred from homology"/>
<evidence type="ECO:0000256" key="10">
    <source>
        <dbReference type="ARBA" id="ARBA00022984"/>
    </source>
</evidence>
<feature type="domain" description="Mur ligase C-terminal" evidence="23">
    <location>
        <begin position="339"/>
        <end position="469"/>
    </location>
</feature>
<dbReference type="SUPFAM" id="SSF53244">
    <property type="entry name" value="MurD-like peptide ligases, peptide-binding domain"/>
    <property type="match status" value="1"/>
</dbReference>
<evidence type="ECO:0000256" key="11">
    <source>
        <dbReference type="ARBA" id="ARBA00023306"/>
    </source>
</evidence>
<comment type="catalytic activity">
    <reaction evidence="13 20">
        <text>UDP-N-acetyl-alpha-D-muramoyl-L-alanyl-D-glutamate + meso-2,6-diaminopimelate + ATP = UDP-N-acetyl-alpha-D-muramoyl-L-alanyl-gamma-D-glutamyl-meso-2,6-diaminopimelate + ADP + phosphate + H(+)</text>
        <dbReference type="Rhea" id="RHEA:23676"/>
        <dbReference type="ChEBI" id="CHEBI:15378"/>
        <dbReference type="ChEBI" id="CHEBI:30616"/>
        <dbReference type="ChEBI" id="CHEBI:43474"/>
        <dbReference type="ChEBI" id="CHEBI:57791"/>
        <dbReference type="ChEBI" id="CHEBI:83900"/>
        <dbReference type="ChEBI" id="CHEBI:83905"/>
        <dbReference type="ChEBI" id="CHEBI:456216"/>
        <dbReference type="EC" id="6.3.2.13"/>
    </reaction>
</comment>
<comment type="function">
    <text evidence="14 20">Catalyzes the addition of meso-diaminopimelic acid to the nucleotide precursor UDP-N-acetylmuramoyl-L-alanyl-D-glutamate (UMAG) in the biosynthesis of bacterial cell-wall peptidoglycan.</text>
</comment>
<dbReference type="KEGG" id="prz:GZH47_05670"/>
<keyword evidence="9 20" id="KW-0133">Cell shape</keyword>
<feature type="binding site" evidence="20">
    <location>
        <position position="180"/>
    </location>
    <ligand>
        <name>UDP-N-acetyl-alpha-D-muramoyl-L-alanyl-D-glutamate</name>
        <dbReference type="ChEBI" id="CHEBI:83900"/>
    </ligand>
</feature>
<dbReference type="InterPro" id="IPR036615">
    <property type="entry name" value="Mur_ligase_C_dom_sf"/>
</dbReference>
<keyword evidence="6 20" id="KW-0547">Nucleotide-binding</keyword>
<evidence type="ECO:0000259" key="24">
    <source>
        <dbReference type="Pfam" id="PF08245"/>
    </source>
</evidence>
<sequence>MRVEQLASLLLTAVLVGEGETEITGIEVDSRKAGAGDLFICISGFKTDGHHYAAGAVANGAAAIVAERQLPDIPPTVPQIIVKDSRHALAVIADYFYGQPSRRLRLIGVTGTNGKTTTTYLIERILRDAGYSPGVIGTVEMRYGGQALPMSGTTPDALELQRSLQAMTEAGADYCVMEVSSHALEQGRVKGCRYRTAIFTNLTQDHLDYHATMERYAAVKELLFSRLGNEFAAAPKDRLFAVLNADDPVSQGYAGATVAEVITYGVDRDADVRASNVRITAHGTAFRVDTFAGSADITLKMAGKYNVYNALGAISAALIEGIAIQQIKGSLEALPGVPGRVEAVNAGQPFAVIVDYAHTPDGLENVLKAVKEFAVGRVICVFGCGGDRDRTKRPLMGSISARYADYSLITSDNPRTEDPLRILADVEAGLLQDGVAKDRYELLADRRAAIQKAVEMASRDDVVLIAGKGHETYQDICGVKSDFDDREVAKEAIRSLSL</sequence>
<feature type="binding site" evidence="20">
    <location>
        <position position="471"/>
    </location>
    <ligand>
        <name>meso-2,6-diaminopimelate</name>
        <dbReference type="ChEBI" id="CHEBI:57791"/>
    </ligand>
</feature>
<dbReference type="InterPro" id="IPR000713">
    <property type="entry name" value="Mur_ligase_N"/>
</dbReference>
<dbReference type="Pfam" id="PF02875">
    <property type="entry name" value="Mur_ligase_C"/>
    <property type="match status" value="1"/>
</dbReference>
<dbReference type="InterPro" id="IPR004101">
    <property type="entry name" value="Mur_ligase_C"/>
</dbReference>
<reference evidence="25 26" key="1">
    <citation type="submission" date="2020-02" db="EMBL/GenBank/DDBJ databases">
        <title>Paenibacillus sp. nov., isolated from rhizosphere soil of tomato.</title>
        <authorList>
            <person name="Weon H.-Y."/>
            <person name="Lee S.A."/>
        </authorList>
    </citation>
    <scope>NUCLEOTIDE SEQUENCE [LARGE SCALE GENOMIC DNA]</scope>
    <source>
        <strain evidence="25 26">14171R-81</strain>
    </source>
</reference>
<feature type="domain" description="Mur ligase central" evidence="24">
    <location>
        <begin position="109"/>
        <end position="317"/>
    </location>
</feature>
<keyword evidence="12 20" id="KW-0961">Cell wall biogenesis/degradation</keyword>
<feature type="modified residue" description="N6-carboxylysine" evidence="20">
    <location>
        <position position="220"/>
    </location>
</feature>
<dbReference type="Pfam" id="PF01225">
    <property type="entry name" value="Mur_ligase"/>
    <property type="match status" value="1"/>
</dbReference>
<feature type="binding site" evidence="20">
    <location>
        <begin position="111"/>
        <end position="117"/>
    </location>
    <ligand>
        <name>ATP</name>
        <dbReference type="ChEBI" id="CHEBI:30616"/>
    </ligand>
</feature>
<dbReference type="PROSITE" id="PS01011">
    <property type="entry name" value="FOLYLPOLYGLU_SYNT_1"/>
    <property type="match status" value="1"/>
</dbReference>
<dbReference type="GO" id="GO:0051301">
    <property type="term" value="P:cell division"/>
    <property type="evidence" value="ECO:0007669"/>
    <property type="project" value="UniProtKB-KW"/>
</dbReference>